<protein>
    <submittedName>
        <fullName evidence="1">ER lumen protein retaining receptor-domain-containing protein</fullName>
    </submittedName>
</protein>
<keyword evidence="1" id="KW-0675">Receptor</keyword>
<proteinExistence type="predicted"/>
<sequence>MTAWNIFRILGDCSHLLSKCILIFAIHRNRSAEGVSMITQVFYAVVFCTRYTDFFTETSNWNYFFKLFYILSSFYIVAVMRWLFPRTREREISWKLGAAVLMGSLFISPFTMLLFEGKDRWGFFTWMYDFSLILESVCVLPQLLLLRQTTVPTVIDSFYLLTLGSYRGLYILNWIWRELDVNDRKPNAVSIVFGVVQTALYVDFFWVYYSRQRVKLRAGGIVDADDIRRGWLLNRIFGNKRFAAAHDPDDEESAPALGGGGANGNGGSNGASQPRRSKWGARGISISADEGVREHEAAAADGRHSPDDFNDEPVDPDAKMRDPDELARALDDDDDDDGLPSPATGPSRVGSTQNQGGISNGSEWRDN</sequence>
<dbReference type="Proteomes" id="UP001497700">
    <property type="component" value="Unassembled WGS sequence"/>
</dbReference>
<evidence type="ECO:0000313" key="1">
    <source>
        <dbReference type="EMBL" id="KAI4860382.1"/>
    </source>
</evidence>
<organism evidence="1 2">
    <name type="scientific">Hypoxylon rubiginosum</name>
    <dbReference type="NCBI Taxonomy" id="110542"/>
    <lineage>
        <taxon>Eukaryota</taxon>
        <taxon>Fungi</taxon>
        <taxon>Dikarya</taxon>
        <taxon>Ascomycota</taxon>
        <taxon>Pezizomycotina</taxon>
        <taxon>Sordariomycetes</taxon>
        <taxon>Xylariomycetidae</taxon>
        <taxon>Xylariales</taxon>
        <taxon>Hypoxylaceae</taxon>
        <taxon>Hypoxylon</taxon>
    </lineage>
</organism>
<keyword evidence="2" id="KW-1185">Reference proteome</keyword>
<accession>A0ACB9YMG0</accession>
<comment type="caution">
    <text evidence="1">The sequence shown here is derived from an EMBL/GenBank/DDBJ whole genome shotgun (WGS) entry which is preliminary data.</text>
</comment>
<reference evidence="1 2" key="1">
    <citation type="journal article" date="2022" name="New Phytol.">
        <title>Ecological generalism drives hyperdiversity of secondary metabolite gene clusters in xylarialean endophytes.</title>
        <authorList>
            <person name="Franco M.E.E."/>
            <person name="Wisecaver J.H."/>
            <person name="Arnold A.E."/>
            <person name="Ju Y.M."/>
            <person name="Slot J.C."/>
            <person name="Ahrendt S."/>
            <person name="Moore L.P."/>
            <person name="Eastman K.E."/>
            <person name="Scott K."/>
            <person name="Konkel Z."/>
            <person name="Mondo S.J."/>
            <person name="Kuo A."/>
            <person name="Hayes R.D."/>
            <person name="Haridas S."/>
            <person name="Andreopoulos B."/>
            <person name="Riley R."/>
            <person name="LaButti K."/>
            <person name="Pangilinan J."/>
            <person name="Lipzen A."/>
            <person name="Amirebrahimi M."/>
            <person name="Yan J."/>
            <person name="Adam C."/>
            <person name="Keymanesh K."/>
            <person name="Ng V."/>
            <person name="Louie K."/>
            <person name="Northen T."/>
            <person name="Drula E."/>
            <person name="Henrissat B."/>
            <person name="Hsieh H.M."/>
            <person name="Youens-Clark K."/>
            <person name="Lutzoni F."/>
            <person name="Miadlikowska J."/>
            <person name="Eastwood D.C."/>
            <person name="Hamelin R.C."/>
            <person name="Grigoriev I.V."/>
            <person name="U'Ren J.M."/>
        </authorList>
    </citation>
    <scope>NUCLEOTIDE SEQUENCE [LARGE SCALE GENOMIC DNA]</scope>
    <source>
        <strain evidence="1 2">CBS 119005</strain>
    </source>
</reference>
<dbReference type="EMBL" id="MU393588">
    <property type="protein sequence ID" value="KAI4860382.1"/>
    <property type="molecule type" value="Genomic_DNA"/>
</dbReference>
<evidence type="ECO:0000313" key="2">
    <source>
        <dbReference type="Proteomes" id="UP001497700"/>
    </source>
</evidence>
<gene>
    <name evidence="1" type="ORF">F4820DRAFT_109636</name>
</gene>
<name>A0ACB9YMG0_9PEZI</name>